<evidence type="ECO:0000313" key="4">
    <source>
        <dbReference type="Proteomes" id="UP000002035"/>
    </source>
</evidence>
<feature type="compositionally biased region" description="Basic residues" evidence="1">
    <location>
        <begin position="9"/>
        <end position="21"/>
    </location>
</feature>
<feature type="region of interest" description="Disordered" evidence="1">
    <location>
        <begin position="1"/>
        <end position="33"/>
    </location>
</feature>
<feature type="compositionally biased region" description="Basic and acidic residues" evidence="1">
    <location>
        <begin position="22"/>
        <end position="32"/>
    </location>
</feature>
<dbReference type="EMBL" id="DS995701">
    <property type="protein sequence ID" value="EEQ27517.1"/>
    <property type="molecule type" value="Genomic_DNA"/>
</dbReference>
<sequence length="104" mass="12526">MPPQTEKRKQLKKKSKTKKHARENNEEQEKNQTKIHLGIRLLSNWLLLSRFAAVQAGREYVYEWYIAPRGREEGQRNVYRRMAFLPGYITYHIFGFTIYHNDDV</sequence>
<dbReference type="GeneID" id="9225442"/>
<name>C5FC94_ARTOC</name>
<dbReference type="AlphaFoldDB" id="C5FC94"/>
<protein>
    <submittedName>
        <fullName evidence="3">Uncharacterized protein</fullName>
    </submittedName>
</protein>
<dbReference type="HOGENOM" id="CLU_2249470_0_0_1"/>
<dbReference type="VEuPathDB" id="FungiDB:MCYG_00405"/>
<keyword evidence="2" id="KW-0812">Transmembrane</keyword>
<feature type="transmembrane region" description="Helical" evidence="2">
    <location>
        <begin position="78"/>
        <end position="99"/>
    </location>
</feature>
<evidence type="ECO:0000313" key="3">
    <source>
        <dbReference type="EMBL" id="EEQ27517.1"/>
    </source>
</evidence>
<dbReference type="RefSeq" id="XP_002850301.1">
    <property type="nucleotide sequence ID" value="XM_002850255.1"/>
</dbReference>
<proteinExistence type="predicted"/>
<evidence type="ECO:0000256" key="1">
    <source>
        <dbReference type="SAM" id="MobiDB-lite"/>
    </source>
</evidence>
<dbReference type="Proteomes" id="UP000002035">
    <property type="component" value="Unassembled WGS sequence"/>
</dbReference>
<organism evidence="3 4">
    <name type="scientific">Arthroderma otae (strain ATCC MYA-4605 / CBS 113480)</name>
    <name type="common">Microsporum canis</name>
    <dbReference type="NCBI Taxonomy" id="554155"/>
    <lineage>
        <taxon>Eukaryota</taxon>
        <taxon>Fungi</taxon>
        <taxon>Dikarya</taxon>
        <taxon>Ascomycota</taxon>
        <taxon>Pezizomycotina</taxon>
        <taxon>Eurotiomycetes</taxon>
        <taxon>Eurotiomycetidae</taxon>
        <taxon>Onygenales</taxon>
        <taxon>Arthrodermataceae</taxon>
        <taxon>Microsporum</taxon>
    </lineage>
</organism>
<keyword evidence="2" id="KW-0472">Membrane</keyword>
<accession>C5FC94</accession>
<keyword evidence="4" id="KW-1185">Reference proteome</keyword>
<reference evidence="4" key="1">
    <citation type="journal article" date="2012" name="MBio">
        <title>Comparative genome analysis of Trichophyton rubrum and related dermatophytes reveals candidate genes involved in infection.</title>
        <authorList>
            <person name="Martinez D.A."/>
            <person name="Oliver B.G."/>
            <person name="Graeser Y."/>
            <person name="Goldberg J.M."/>
            <person name="Li W."/>
            <person name="Martinez-Rossi N.M."/>
            <person name="Monod M."/>
            <person name="Shelest E."/>
            <person name="Barton R.C."/>
            <person name="Birch E."/>
            <person name="Brakhage A.A."/>
            <person name="Chen Z."/>
            <person name="Gurr S.J."/>
            <person name="Heiman D."/>
            <person name="Heitman J."/>
            <person name="Kosti I."/>
            <person name="Rossi A."/>
            <person name="Saif S."/>
            <person name="Samalova M."/>
            <person name="Saunders C.W."/>
            <person name="Shea T."/>
            <person name="Summerbell R.C."/>
            <person name="Xu J."/>
            <person name="Young S."/>
            <person name="Zeng Q."/>
            <person name="Birren B.W."/>
            <person name="Cuomo C.A."/>
            <person name="White T.C."/>
        </authorList>
    </citation>
    <scope>NUCLEOTIDE SEQUENCE [LARGE SCALE GENOMIC DNA]</scope>
    <source>
        <strain evidence="4">ATCC MYA-4605 / CBS 113480</strain>
    </source>
</reference>
<keyword evidence="2" id="KW-1133">Transmembrane helix</keyword>
<gene>
    <name evidence="3" type="ORF">MCYG_00405</name>
</gene>
<evidence type="ECO:0000256" key="2">
    <source>
        <dbReference type="SAM" id="Phobius"/>
    </source>
</evidence>